<dbReference type="HAMAP" id="MF_00382">
    <property type="entry name" value="Ribosomal_bL20"/>
    <property type="match status" value="1"/>
</dbReference>
<dbReference type="InterPro" id="IPR035566">
    <property type="entry name" value="Ribosomal_protein_bL20_C"/>
</dbReference>
<proteinExistence type="inferred from homology"/>
<dbReference type="CDD" id="cd07026">
    <property type="entry name" value="Ribosomal_L20"/>
    <property type="match status" value="1"/>
</dbReference>
<evidence type="ECO:0000256" key="8">
    <source>
        <dbReference type="RuleBase" id="RU000560"/>
    </source>
</evidence>
<evidence type="ECO:0000313" key="9">
    <source>
        <dbReference type="EMBL" id="KIA78061.1"/>
    </source>
</evidence>
<dbReference type="NCBIfam" id="TIGR01032">
    <property type="entry name" value="rplT_bact"/>
    <property type="match status" value="1"/>
</dbReference>
<dbReference type="FunFam" id="1.10.1900.20:FF:000001">
    <property type="entry name" value="50S ribosomal protein L20"/>
    <property type="match status" value="1"/>
</dbReference>
<evidence type="ECO:0000313" key="10">
    <source>
        <dbReference type="Proteomes" id="UP000031307"/>
    </source>
</evidence>
<sequence length="123" mass="14173">MVEISMVRATNAVASRRRKKRLRKLSKGFVGDRKNHLRLTTEAVMRAMAYNYRHRKLKKRDFRSLWIMRISAAAKIHGMSYSKLIHGLKEARCELDRKMLADIAVRDPNSFEAVVVCAKASLA</sequence>
<organism evidence="9 10">
    <name type="scientific">Parachlamydia acanthamoebae</name>
    <dbReference type="NCBI Taxonomy" id="83552"/>
    <lineage>
        <taxon>Bacteria</taxon>
        <taxon>Pseudomonadati</taxon>
        <taxon>Chlamydiota</taxon>
        <taxon>Chlamydiia</taxon>
        <taxon>Parachlamydiales</taxon>
        <taxon>Parachlamydiaceae</taxon>
        <taxon>Parachlamydia</taxon>
    </lineage>
</organism>
<evidence type="ECO:0000256" key="3">
    <source>
        <dbReference type="ARBA" id="ARBA00022884"/>
    </source>
</evidence>
<evidence type="ECO:0000256" key="4">
    <source>
        <dbReference type="ARBA" id="ARBA00022980"/>
    </source>
</evidence>
<evidence type="ECO:0000256" key="5">
    <source>
        <dbReference type="ARBA" id="ARBA00023274"/>
    </source>
</evidence>
<keyword evidence="5 7" id="KW-0687">Ribonucleoprotein</keyword>
<dbReference type="PANTHER" id="PTHR10986">
    <property type="entry name" value="39S RIBOSOMAL PROTEIN L20"/>
    <property type="match status" value="1"/>
</dbReference>
<dbReference type="PROSITE" id="PS00937">
    <property type="entry name" value="RIBOSOMAL_L20"/>
    <property type="match status" value="1"/>
</dbReference>
<dbReference type="GO" id="GO:0006412">
    <property type="term" value="P:translation"/>
    <property type="evidence" value="ECO:0007669"/>
    <property type="project" value="InterPro"/>
</dbReference>
<keyword evidence="3 7" id="KW-0694">RNA-binding</keyword>
<dbReference type="GO" id="GO:0005840">
    <property type="term" value="C:ribosome"/>
    <property type="evidence" value="ECO:0007669"/>
    <property type="project" value="UniProtKB-KW"/>
</dbReference>
<dbReference type="PRINTS" id="PR00062">
    <property type="entry name" value="RIBOSOMALL20"/>
</dbReference>
<comment type="caution">
    <text evidence="9">The sequence shown here is derived from an EMBL/GenBank/DDBJ whole genome shotgun (WGS) entry which is preliminary data.</text>
</comment>
<gene>
    <name evidence="7 9" type="primary">rplT</name>
    <name evidence="9" type="ORF">DB43_FA00070</name>
</gene>
<dbReference type="Gene3D" id="1.10.1900.20">
    <property type="entry name" value="Ribosomal protein L20"/>
    <property type="match status" value="1"/>
</dbReference>
<protein>
    <recommendedName>
        <fullName evidence="6 7">Large ribosomal subunit protein bL20</fullName>
    </recommendedName>
</protein>
<comment type="similarity">
    <text evidence="1 7 8">Belongs to the bacterial ribosomal protein bL20 family.</text>
</comment>
<dbReference type="Gene3D" id="6.10.160.10">
    <property type="match status" value="1"/>
</dbReference>
<keyword evidence="2 7" id="KW-0699">rRNA-binding</keyword>
<dbReference type="Proteomes" id="UP000031307">
    <property type="component" value="Unassembled WGS sequence"/>
</dbReference>
<accession>A0A0C1C3G0</accession>
<reference evidence="9 10" key="1">
    <citation type="journal article" date="2014" name="Mol. Biol. Evol.">
        <title>Massive expansion of Ubiquitination-related gene families within the Chlamydiae.</title>
        <authorList>
            <person name="Domman D."/>
            <person name="Collingro A."/>
            <person name="Lagkouvardos I."/>
            <person name="Gehre L."/>
            <person name="Weinmaier T."/>
            <person name="Rattei T."/>
            <person name="Subtil A."/>
            <person name="Horn M."/>
        </authorList>
    </citation>
    <scope>NUCLEOTIDE SEQUENCE [LARGE SCALE GENOMIC DNA]</scope>
    <source>
        <strain evidence="9 10">OEW1</strain>
    </source>
</reference>
<evidence type="ECO:0000256" key="1">
    <source>
        <dbReference type="ARBA" id="ARBA00007698"/>
    </source>
</evidence>
<dbReference type="InterPro" id="IPR049946">
    <property type="entry name" value="RIBOSOMAL_L20_CS"/>
</dbReference>
<dbReference type="Pfam" id="PF00453">
    <property type="entry name" value="Ribosomal_L20"/>
    <property type="match status" value="1"/>
</dbReference>
<evidence type="ECO:0000256" key="2">
    <source>
        <dbReference type="ARBA" id="ARBA00022730"/>
    </source>
</evidence>
<dbReference type="GO" id="GO:0000027">
    <property type="term" value="P:ribosomal large subunit assembly"/>
    <property type="evidence" value="ECO:0007669"/>
    <property type="project" value="UniProtKB-UniRule"/>
</dbReference>
<name>A0A0C1C3G0_9BACT</name>
<dbReference type="GO" id="GO:0019843">
    <property type="term" value="F:rRNA binding"/>
    <property type="evidence" value="ECO:0007669"/>
    <property type="project" value="UniProtKB-UniRule"/>
</dbReference>
<dbReference type="InterPro" id="IPR005813">
    <property type="entry name" value="Ribosomal_bL20"/>
</dbReference>
<dbReference type="SUPFAM" id="SSF74731">
    <property type="entry name" value="Ribosomal protein L20"/>
    <property type="match status" value="1"/>
</dbReference>
<dbReference type="AlphaFoldDB" id="A0A0C1C3G0"/>
<dbReference type="GO" id="GO:0003735">
    <property type="term" value="F:structural constituent of ribosome"/>
    <property type="evidence" value="ECO:0007669"/>
    <property type="project" value="InterPro"/>
</dbReference>
<evidence type="ECO:0000256" key="6">
    <source>
        <dbReference type="ARBA" id="ARBA00035172"/>
    </source>
</evidence>
<dbReference type="GO" id="GO:1990904">
    <property type="term" value="C:ribonucleoprotein complex"/>
    <property type="evidence" value="ECO:0007669"/>
    <property type="project" value="UniProtKB-KW"/>
</dbReference>
<comment type="function">
    <text evidence="7 8">Binds directly to 23S ribosomal RNA and is necessary for the in vitro assembly process of the 50S ribosomal subunit. It is not involved in the protein synthesizing functions of that subunit.</text>
</comment>
<dbReference type="PATRIC" id="fig|83552.4.peg.755"/>
<keyword evidence="4 7" id="KW-0689">Ribosomal protein</keyword>
<evidence type="ECO:0000256" key="7">
    <source>
        <dbReference type="HAMAP-Rule" id="MF_00382"/>
    </source>
</evidence>
<dbReference type="EMBL" id="JSAM01000045">
    <property type="protein sequence ID" value="KIA78061.1"/>
    <property type="molecule type" value="Genomic_DNA"/>
</dbReference>